<accession>A0ACA9KLR1</accession>
<name>A0ACA9KLR1_9GLOM</name>
<proteinExistence type="predicted"/>
<reference evidence="1" key="1">
    <citation type="submission" date="2021-06" db="EMBL/GenBank/DDBJ databases">
        <authorList>
            <person name="Kallberg Y."/>
            <person name="Tangrot J."/>
            <person name="Rosling A."/>
        </authorList>
    </citation>
    <scope>NUCLEOTIDE SEQUENCE</scope>
    <source>
        <strain evidence="1">28 12/20/2015</strain>
    </source>
</reference>
<evidence type="ECO:0000313" key="1">
    <source>
        <dbReference type="EMBL" id="CAG8479116.1"/>
    </source>
</evidence>
<gene>
    <name evidence="1" type="ORF">SPELUC_LOCUS2045</name>
</gene>
<sequence length="511" mass="58849">KRFCSLYETLGDMFVNQNQAQIKKKLIQPRKLAVLRGQRDENVAAPKQLAMREAAPTISNARLPKRTTSFVRKRAAFDDVSNISNAPVVTLKHAPTSDLDAVSLKKAPLNESITSNLNIQPVRQTAGIVARKRAAVVENINFAVAANKQESINEIKASVIKPPVKIENINKIEKVGKIEQNFSFSQHAKDEKLFVFKSGAPNVPNIRARYVESKPIATKSYQMHDVEVDKKRAKKPRTQDWQDLDADDAHDPLMVSEYAVDIFQYLKELEAETAPRPDYMDQQTELSWKMREILVDWLIEVHNKFRLLPETLFLAINIIDRFLSVRVVSLVKLQLVGITGLFIAAKYEEVIAPSIKNFIYMVDNGYSDDEILKAERYILQTIDFKMNYPNPMNFLRRASKADNFDIQSRTVAKYLMEISLVDHNFLPYPPSMIAAAALCFSRKMLHRSEWTANLIHYSTFTEKELEPCIRLMLNYLSKPTRHEQLFKKYSIKKFMKASVFVQDWVEKYLQR</sequence>
<protein>
    <submittedName>
        <fullName evidence="1">10257_t:CDS:1</fullName>
    </submittedName>
</protein>
<organism evidence="1 2">
    <name type="scientific">Cetraspora pellucida</name>
    <dbReference type="NCBI Taxonomy" id="1433469"/>
    <lineage>
        <taxon>Eukaryota</taxon>
        <taxon>Fungi</taxon>
        <taxon>Fungi incertae sedis</taxon>
        <taxon>Mucoromycota</taxon>
        <taxon>Glomeromycotina</taxon>
        <taxon>Glomeromycetes</taxon>
        <taxon>Diversisporales</taxon>
        <taxon>Gigasporaceae</taxon>
        <taxon>Cetraspora</taxon>
    </lineage>
</organism>
<feature type="non-terminal residue" evidence="1">
    <location>
        <position position="1"/>
    </location>
</feature>
<comment type="caution">
    <text evidence="1">The sequence shown here is derived from an EMBL/GenBank/DDBJ whole genome shotgun (WGS) entry which is preliminary data.</text>
</comment>
<dbReference type="Proteomes" id="UP000789366">
    <property type="component" value="Unassembled WGS sequence"/>
</dbReference>
<keyword evidence="2" id="KW-1185">Reference proteome</keyword>
<dbReference type="EMBL" id="CAJVPW010001252">
    <property type="protein sequence ID" value="CAG8479116.1"/>
    <property type="molecule type" value="Genomic_DNA"/>
</dbReference>
<evidence type="ECO:0000313" key="2">
    <source>
        <dbReference type="Proteomes" id="UP000789366"/>
    </source>
</evidence>